<organism evidence="2">
    <name type="scientific">mine drainage metagenome</name>
    <dbReference type="NCBI Taxonomy" id="410659"/>
    <lineage>
        <taxon>unclassified sequences</taxon>
        <taxon>metagenomes</taxon>
        <taxon>ecological metagenomes</taxon>
    </lineage>
</organism>
<gene>
    <name evidence="2" type="ORF">GALL_404550</name>
</gene>
<comment type="caution">
    <text evidence="2">The sequence shown here is derived from an EMBL/GenBank/DDBJ whole genome shotgun (WGS) entry which is preliminary data.</text>
</comment>
<sequence>MDGCRPVRVALAHRKLMQIAVHVDHFRAAFPTETGEGDVLDDAAEQHDFFALLGDEPLHHIECAVVAFFHAQRGDGVDFGGDFLLVRISAFEHVDQIAELGLGCGYRLDDHRRSGFDHVVEELLAVAVFFRHVGPAELRRPMHAAMVTPQRHLQVLLPGKGLTRDLRIEFGDDGWVEVHVLTPGGDEEEKEETILAGSAPRDWRSPQSSQSR</sequence>
<evidence type="ECO:0000256" key="1">
    <source>
        <dbReference type="SAM" id="MobiDB-lite"/>
    </source>
</evidence>
<accession>A0A1J5QCX1</accession>
<reference evidence="2" key="1">
    <citation type="submission" date="2016-10" db="EMBL/GenBank/DDBJ databases">
        <title>Sequence of Gallionella enrichment culture.</title>
        <authorList>
            <person name="Poehlein A."/>
            <person name="Muehling M."/>
            <person name="Daniel R."/>
        </authorList>
    </citation>
    <scope>NUCLEOTIDE SEQUENCE</scope>
</reference>
<proteinExistence type="predicted"/>
<evidence type="ECO:0000313" key="2">
    <source>
        <dbReference type="EMBL" id="OIQ77847.1"/>
    </source>
</evidence>
<name>A0A1J5QCX1_9ZZZZ</name>
<dbReference type="AlphaFoldDB" id="A0A1J5QCX1"/>
<protein>
    <submittedName>
        <fullName evidence="2">Uncharacterized protein</fullName>
    </submittedName>
</protein>
<dbReference type="EMBL" id="MLJW01001522">
    <property type="protein sequence ID" value="OIQ77847.1"/>
    <property type="molecule type" value="Genomic_DNA"/>
</dbReference>
<feature type="region of interest" description="Disordered" evidence="1">
    <location>
        <begin position="185"/>
        <end position="212"/>
    </location>
</feature>